<dbReference type="InterPro" id="IPR012942">
    <property type="entry name" value="SRR1-like"/>
</dbReference>
<comment type="caution">
    <text evidence="3">The sequence shown here is derived from an EMBL/GenBank/DDBJ whole genome shotgun (WGS) entry which is preliminary data.</text>
</comment>
<dbReference type="PANTHER" id="PTHR28626:SF3">
    <property type="entry name" value="SRR1-LIKE PROTEIN"/>
    <property type="match status" value="1"/>
</dbReference>
<protein>
    <recommendedName>
        <fullName evidence="2">SRR1-like domain-containing protein</fullName>
    </recommendedName>
</protein>
<accession>A0ABD0XUM0</accession>
<dbReference type="Proteomes" id="UP001558652">
    <property type="component" value="Unassembled WGS sequence"/>
</dbReference>
<dbReference type="PANTHER" id="PTHR28626">
    <property type="entry name" value="SRR1-LIKE PROTEIN"/>
    <property type="match status" value="1"/>
</dbReference>
<name>A0ABD0XUM0_9HEMI</name>
<evidence type="ECO:0000313" key="3">
    <source>
        <dbReference type="EMBL" id="KAL1114992.1"/>
    </source>
</evidence>
<evidence type="ECO:0000259" key="2">
    <source>
        <dbReference type="Pfam" id="PF07985"/>
    </source>
</evidence>
<dbReference type="Pfam" id="PF07985">
    <property type="entry name" value="SRR1"/>
    <property type="match status" value="1"/>
</dbReference>
<dbReference type="InterPro" id="IPR040044">
    <property type="entry name" value="SRR1L"/>
</dbReference>
<comment type="similarity">
    <text evidence="1">Belongs to the SRR1 family.</text>
</comment>
<evidence type="ECO:0000256" key="1">
    <source>
        <dbReference type="ARBA" id="ARBA00009856"/>
    </source>
</evidence>
<keyword evidence="4" id="KW-1185">Reference proteome</keyword>
<sequence>MYVFCFRKVLQAQHFLRDSSWFCTTLELVQNCISELGASALQEIICYGLGNFSECLISRYQLGLLLEIQKYFQSGVLIYDPVFTEQEKEILRGFNCSLINYNEHGRHKVKKISLIYLPHCPKELTDNFLWSNWGLALSNCIIFGNSIANIITSKPRSAVKNKFKYIYHISQIVKEFEVANTFKYQNIFNDTSIHIFPLNRLLSIDCKFWESSIPEE</sequence>
<evidence type="ECO:0000313" key="4">
    <source>
        <dbReference type="Proteomes" id="UP001558652"/>
    </source>
</evidence>
<dbReference type="EMBL" id="JBFDAA010000021">
    <property type="protein sequence ID" value="KAL1114992.1"/>
    <property type="molecule type" value="Genomic_DNA"/>
</dbReference>
<feature type="domain" description="SRR1-like" evidence="2">
    <location>
        <begin position="36"/>
        <end position="195"/>
    </location>
</feature>
<reference evidence="3 4" key="1">
    <citation type="submission" date="2024-07" db="EMBL/GenBank/DDBJ databases">
        <title>Chromosome-level genome assembly of the water stick insect Ranatra chinensis (Heteroptera: Nepidae).</title>
        <authorList>
            <person name="Liu X."/>
        </authorList>
    </citation>
    <scope>NUCLEOTIDE SEQUENCE [LARGE SCALE GENOMIC DNA]</scope>
    <source>
        <strain evidence="3">Cailab_2021Rc</strain>
        <tissue evidence="3">Muscle</tissue>
    </source>
</reference>
<proteinExistence type="inferred from homology"/>
<organism evidence="3 4">
    <name type="scientific">Ranatra chinensis</name>
    <dbReference type="NCBI Taxonomy" id="642074"/>
    <lineage>
        <taxon>Eukaryota</taxon>
        <taxon>Metazoa</taxon>
        <taxon>Ecdysozoa</taxon>
        <taxon>Arthropoda</taxon>
        <taxon>Hexapoda</taxon>
        <taxon>Insecta</taxon>
        <taxon>Pterygota</taxon>
        <taxon>Neoptera</taxon>
        <taxon>Paraneoptera</taxon>
        <taxon>Hemiptera</taxon>
        <taxon>Heteroptera</taxon>
        <taxon>Panheteroptera</taxon>
        <taxon>Nepomorpha</taxon>
        <taxon>Nepidae</taxon>
        <taxon>Ranatrinae</taxon>
        <taxon>Ranatra</taxon>
    </lineage>
</organism>
<dbReference type="AlphaFoldDB" id="A0ABD0XUM0"/>
<gene>
    <name evidence="3" type="ORF">AAG570_007815</name>
</gene>